<feature type="region of interest" description="Disordered" evidence="1">
    <location>
        <begin position="153"/>
        <end position="183"/>
    </location>
</feature>
<feature type="region of interest" description="Disordered" evidence="1">
    <location>
        <begin position="117"/>
        <end position="138"/>
    </location>
</feature>
<name>A0AAD3HGQ6_9CHLO</name>
<dbReference type="InterPro" id="IPR011009">
    <property type="entry name" value="Kinase-like_dom_sf"/>
</dbReference>
<organism evidence="2 3">
    <name type="scientific">Astrephomene gubernaculifera</name>
    <dbReference type="NCBI Taxonomy" id="47775"/>
    <lineage>
        <taxon>Eukaryota</taxon>
        <taxon>Viridiplantae</taxon>
        <taxon>Chlorophyta</taxon>
        <taxon>core chlorophytes</taxon>
        <taxon>Chlorophyceae</taxon>
        <taxon>CS clade</taxon>
        <taxon>Chlamydomonadales</taxon>
        <taxon>Astrephomenaceae</taxon>
        <taxon>Astrephomene</taxon>
    </lineage>
</organism>
<accession>A0AAD3HGQ6</accession>
<evidence type="ECO:0000313" key="3">
    <source>
        <dbReference type="Proteomes" id="UP001054857"/>
    </source>
</evidence>
<comment type="caution">
    <text evidence="2">The sequence shown here is derived from an EMBL/GenBank/DDBJ whole genome shotgun (WGS) entry which is preliminary data.</text>
</comment>
<gene>
    <name evidence="2" type="ORF">Agub_g558</name>
</gene>
<sequence length="183" mass="18680">GGGGVASSGGGGACTDPRGYTAKIADLGLARTCTGEAAALSSDQWGALAYLAPEAAKGSCCKASDVYRCDGCAVRHRGGAGCAEPLLLGGAGCTAAGWRARDGKMWRLGGRRWEHQEEGLASQATTTHHRHQQPSELAEQTCMPLSLLPSPHTTLSSLLSPPSSLLPPLSSLRTPPLPPPALA</sequence>
<dbReference type="Proteomes" id="UP001054857">
    <property type="component" value="Unassembled WGS sequence"/>
</dbReference>
<evidence type="ECO:0000256" key="1">
    <source>
        <dbReference type="SAM" id="MobiDB-lite"/>
    </source>
</evidence>
<dbReference type="EMBL" id="BMAR01000001">
    <property type="protein sequence ID" value="GFR40023.1"/>
    <property type="molecule type" value="Genomic_DNA"/>
</dbReference>
<evidence type="ECO:0008006" key="4">
    <source>
        <dbReference type="Google" id="ProtNLM"/>
    </source>
</evidence>
<keyword evidence="3" id="KW-1185">Reference proteome</keyword>
<feature type="non-terminal residue" evidence="2">
    <location>
        <position position="1"/>
    </location>
</feature>
<dbReference type="SUPFAM" id="SSF56112">
    <property type="entry name" value="Protein kinase-like (PK-like)"/>
    <property type="match status" value="1"/>
</dbReference>
<protein>
    <recommendedName>
        <fullName evidence="4">Protein kinase domain-containing protein</fullName>
    </recommendedName>
</protein>
<evidence type="ECO:0000313" key="2">
    <source>
        <dbReference type="EMBL" id="GFR40023.1"/>
    </source>
</evidence>
<dbReference type="AlphaFoldDB" id="A0AAD3HGQ6"/>
<dbReference type="Gene3D" id="1.10.510.10">
    <property type="entry name" value="Transferase(Phosphotransferase) domain 1"/>
    <property type="match status" value="1"/>
</dbReference>
<reference evidence="2 3" key="1">
    <citation type="journal article" date="2021" name="Sci. Rep.">
        <title>Genome sequencing of the multicellular alga Astrephomene provides insights into convergent evolution of germ-soma differentiation.</title>
        <authorList>
            <person name="Yamashita S."/>
            <person name="Yamamoto K."/>
            <person name="Matsuzaki R."/>
            <person name="Suzuki S."/>
            <person name="Yamaguchi H."/>
            <person name="Hirooka S."/>
            <person name="Minakuchi Y."/>
            <person name="Miyagishima S."/>
            <person name="Kawachi M."/>
            <person name="Toyoda A."/>
            <person name="Nozaki H."/>
        </authorList>
    </citation>
    <scope>NUCLEOTIDE SEQUENCE [LARGE SCALE GENOMIC DNA]</scope>
    <source>
        <strain evidence="2 3">NIES-4017</strain>
    </source>
</reference>
<proteinExistence type="predicted"/>
<feature type="compositionally biased region" description="Low complexity" evidence="1">
    <location>
        <begin position="153"/>
        <end position="174"/>
    </location>
</feature>